<evidence type="ECO:0000256" key="1">
    <source>
        <dbReference type="SAM" id="MobiDB-lite"/>
    </source>
</evidence>
<reference evidence="2 3" key="1">
    <citation type="submission" date="2023-10" db="EMBL/GenBank/DDBJ databases">
        <title>Genomes of two closely related lineages of the louse Polyplax serrata with different host specificities.</title>
        <authorList>
            <person name="Martinu J."/>
            <person name="Tarabai H."/>
            <person name="Stefka J."/>
            <person name="Hypsa V."/>
        </authorList>
    </citation>
    <scope>NUCLEOTIDE SEQUENCE [LARGE SCALE GENOMIC DNA]</scope>
    <source>
        <strain evidence="2">HR10_N</strain>
    </source>
</reference>
<protein>
    <submittedName>
        <fullName evidence="2">Uncharacterized protein</fullName>
    </submittedName>
</protein>
<organism evidence="2 3">
    <name type="scientific">Polyplax serrata</name>
    <name type="common">Common mouse louse</name>
    <dbReference type="NCBI Taxonomy" id="468196"/>
    <lineage>
        <taxon>Eukaryota</taxon>
        <taxon>Metazoa</taxon>
        <taxon>Ecdysozoa</taxon>
        <taxon>Arthropoda</taxon>
        <taxon>Hexapoda</taxon>
        <taxon>Insecta</taxon>
        <taxon>Pterygota</taxon>
        <taxon>Neoptera</taxon>
        <taxon>Paraneoptera</taxon>
        <taxon>Psocodea</taxon>
        <taxon>Troctomorpha</taxon>
        <taxon>Phthiraptera</taxon>
        <taxon>Anoplura</taxon>
        <taxon>Polyplacidae</taxon>
        <taxon>Polyplax</taxon>
    </lineage>
</organism>
<gene>
    <name evidence="2" type="ORF">RUM43_004188</name>
</gene>
<comment type="caution">
    <text evidence="2">The sequence shown here is derived from an EMBL/GenBank/DDBJ whole genome shotgun (WGS) entry which is preliminary data.</text>
</comment>
<sequence length="95" mass="10288">MRLIGRDKSTSITISVMWTSRYARVMGSGTPGANSLVHVRPEEDAAAQKGDEADTMMIYGQSDEVYEAAGGEEEEEQEEAQMGGENCKDVLAGTR</sequence>
<evidence type="ECO:0000313" key="2">
    <source>
        <dbReference type="EMBL" id="KAK6642686.1"/>
    </source>
</evidence>
<feature type="region of interest" description="Disordered" evidence="1">
    <location>
        <begin position="67"/>
        <end position="95"/>
    </location>
</feature>
<name>A0AAN8XMS6_POLSC</name>
<dbReference type="AlphaFoldDB" id="A0AAN8XMS6"/>
<evidence type="ECO:0000313" key="3">
    <source>
        <dbReference type="Proteomes" id="UP001372834"/>
    </source>
</evidence>
<proteinExistence type="predicted"/>
<dbReference type="EMBL" id="JAWJWE010000002">
    <property type="protein sequence ID" value="KAK6642686.1"/>
    <property type="molecule type" value="Genomic_DNA"/>
</dbReference>
<feature type="compositionally biased region" description="Acidic residues" evidence="1">
    <location>
        <begin position="67"/>
        <end position="79"/>
    </location>
</feature>
<dbReference type="Proteomes" id="UP001372834">
    <property type="component" value="Unassembled WGS sequence"/>
</dbReference>
<accession>A0AAN8XMS6</accession>